<dbReference type="EMBL" id="MVHE01000027">
    <property type="protein sequence ID" value="ORA19581.1"/>
    <property type="molecule type" value="Genomic_DNA"/>
</dbReference>
<dbReference type="AlphaFoldDB" id="A0A1W9ZP53"/>
<protein>
    <submittedName>
        <fullName evidence="1">Uncharacterized protein</fullName>
    </submittedName>
</protein>
<evidence type="ECO:0000313" key="1">
    <source>
        <dbReference type="EMBL" id="ORA19581.1"/>
    </source>
</evidence>
<sequence>MRSYGGAFGSVTPMAIKHDANIAEVGASAVGPFDDAGQQIVCGQCGRCRCGRGERSTFETPFLGG</sequence>
<accession>A0A1W9ZP53</accession>
<keyword evidence="2" id="KW-1185">Reference proteome</keyword>
<organism evidence="1 2">
    <name type="scientific">Mycobacterium angelicum</name>
    <dbReference type="NCBI Taxonomy" id="470074"/>
    <lineage>
        <taxon>Bacteria</taxon>
        <taxon>Bacillati</taxon>
        <taxon>Actinomycetota</taxon>
        <taxon>Actinomycetes</taxon>
        <taxon>Mycobacteriales</taxon>
        <taxon>Mycobacteriaceae</taxon>
        <taxon>Mycobacterium</taxon>
    </lineage>
</organism>
<comment type="caution">
    <text evidence="1">The sequence shown here is derived from an EMBL/GenBank/DDBJ whole genome shotgun (WGS) entry which is preliminary data.</text>
</comment>
<gene>
    <name evidence="1" type="ORF">BST12_16640</name>
</gene>
<proteinExistence type="predicted"/>
<name>A0A1W9ZP53_MYCAN</name>
<dbReference type="Proteomes" id="UP000192284">
    <property type="component" value="Unassembled WGS sequence"/>
</dbReference>
<evidence type="ECO:0000313" key="2">
    <source>
        <dbReference type="Proteomes" id="UP000192284"/>
    </source>
</evidence>
<reference evidence="1 2" key="1">
    <citation type="submission" date="2017-02" db="EMBL/GenBank/DDBJ databases">
        <title>The new phylogeny of genus Mycobacterium.</title>
        <authorList>
            <person name="Tortoli E."/>
            <person name="Trovato A."/>
            <person name="Cirillo D.M."/>
        </authorList>
    </citation>
    <scope>NUCLEOTIDE SEQUENCE [LARGE SCALE GENOMIC DNA]</scope>
    <source>
        <strain evidence="1 2">DSM 45057</strain>
    </source>
</reference>